<keyword evidence="1" id="KW-0812">Transmembrane</keyword>
<feature type="transmembrane region" description="Helical" evidence="1">
    <location>
        <begin position="62"/>
        <end position="81"/>
    </location>
</feature>
<keyword evidence="1" id="KW-0472">Membrane</keyword>
<accession>A0ABW4K5M3</accession>
<dbReference type="EMBL" id="JBHUER010000008">
    <property type="protein sequence ID" value="MFD1703457.1"/>
    <property type="molecule type" value="Genomic_DNA"/>
</dbReference>
<comment type="caution">
    <text evidence="2">The sequence shown here is derived from an EMBL/GenBank/DDBJ whole genome shotgun (WGS) entry which is preliminary data.</text>
</comment>
<dbReference type="InterPro" id="IPR016990">
    <property type="entry name" value="UCP032162_TM"/>
</dbReference>
<evidence type="ECO:0000313" key="2">
    <source>
        <dbReference type="EMBL" id="MFD1703457.1"/>
    </source>
</evidence>
<feature type="transmembrane region" description="Helical" evidence="1">
    <location>
        <begin position="36"/>
        <end position="56"/>
    </location>
</feature>
<evidence type="ECO:0000256" key="1">
    <source>
        <dbReference type="SAM" id="Phobius"/>
    </source>
</evidence>
<dbReference type="Proteomes" id="UP001597308">
    <property type="component" value="Unassembled WGS sequence"/>
</dbReference>
<dbReference type="RefSeq" id="WP_378799565.1">
    <property type="nucleotide sequence ID" value="NZ_JBHUER010000008.1"/>
</dbReference>
<keyword evidence="1" id="KW-1133">Transmembrane helix</keyword>
<dbReference type="Pfam" id="PF10003">
    <property type="entry name" value="DUF2244"/>
    <property type="match status" value="1"/>
</dbReference>
<name>A0ABW4K5M3_9HYPH</name>
<reference evidence="3" key="1">
    <citation type="journal article" date="2019" name="Int. J. Syst. Evol. Microbiol.">
        <title>The Global Catalogue of Microorganisms (GCM) 10K type strain sequencing project: providing services to taxonomists for standard genome sequencing and annotation.</title>
        <authorList>
            <consortium name="The Broad Institute Genomics Platform"/>
            <consortium name="The Broad Institute Genome Sequencing Center for Infectious Disease"/>
            <person name="Wu L."/>
            <person name="Ma J."/>
        </authorList>
    </citation>
    <scope>NUCLEOTIDE SEQUENCE [LARGE SCALE GENOMIC DNA]</scope>
    <source>
        <strain evidence="3">KCTC 23707</strain>
    </source>
</reference>
<keyword evidence="3" id="KW-1185">Reference proteome</keyword>
<organism evidence="2 3">
    <name type="scientific">Methylopila henanensis</name>
    <dbReference type="NCBI Taxonomy" id="873516"/>
    <lineage>
        <taxon>Bacteria</taxon>
        <taxon>Pseudomonadati</taxon>
        <taxon>Pseudomonadota</taxon>
        <taxon>Alphaproteobacteria</taxon>
        <taxon>Hyphomicrobiales</taxon>
        <taxon>Methylopilaceae</taxon>
        <taxon>Methylopila</taxon>
    </lineage>
</organism>
<evidence type="ECO:0000313" key="3">
    <source>
        <dbReference type="Proteomes" id="UP001597308"/>
    </source>
</evidence>
<gene>
    <name evidence="2" type="ORF">ACFSCV_10615</name>
</gene>
<protein>
    <submittedName>
        <fullName evidence="2">DUF2244 domain-containing protein</fullName>
    </submittedName>
</protein>
<proteinExistence type="predicted"/>
<sequence>MGEDARALSARPLDAADAEVFAAVITPHRSLGSRGAAILVGGFAVLSTIVSVPFFLVGAWPVVGFFGLDALLLWLALRASFAQARACERVVLTYVELVVRRITARGVESVWRFNPLWVRLETETDEDFGMTRVAIRERQASLDVGRALSPGERAEFADAFGAALAKARRGALSPAAER</sequence>
<dbReference type="PIRSF" id="PIRSF032162">
    <property type="entry name" value="UCP032162_imp"/>
    <property type="match status" value="1"/>
</dbReference>
<dbReference type="InterPro" id="IPR019253">
    <property type="entry name" value="DUF2244_TM"/>
</dbReference>